<gene>
    <name evidence="4" type="ORF">ERS852580_00587</name>
</gene>
<accession>A0A173RQB2</accession>
<reference evidence="4 5" key="1">
    <citation type="submission" date="2015-09" db="EMBL/GenBank/DDBJ databases">
        <authorList>
            <consortium name="Pathogen Informatics"/>
        </authorList>
    </citation>
    <scope>NUCLEOTIDE SEQUENCE [LARGE SCALE GENOMIC DNA]</scope>
    <source>
        <strain evidence="4 5">2789STDY5834968</strain>
    </source>
</reference>
<name>A0A173RQB2_9FIRM</name>
<dbReference type="Proteomes" id="UP000095673">
    <property type="component" value="Unassembled WGS sequence"/>
</dbReference>
<proteinExistence type="predicted"/>
<evidence type="ECO:0000256" key="2">
    <source>
        <dbReference type="SAM" id="Phobius"/>
    </source>
</evidence>
<keyword evidence="2" id="KW-0812">Transmembrane</keyword>
<dbReference type="RefSeq" id="WP_055237236.1">
    <property type="nucleotide sequence ID" value="NZ_CYXM01000002.1"/>
</dbReference>
<organism evidence="4 5">
    <name type="scientific">Agathobacter rectalis</name>
    <dbReference type="NCBI Taxonomy" id="39491"/>
    <lineage>
        <taxon>Bacteria</taxon>
        <taxon>Bacillati</taxon>
        <taxon>Bacillota</taxon>
        <taxon>Clostridia</taxon>
        <taxon>Lachnospirales</taxon>
        <taxon>Lachnospiraceae</taxon>
        <taxon>Agathobacter</taxon>
    </lineage>
</organism>
<feature type="chain" id="PRO_5038467769" evidence="3">
    <location>
        <begin position="24"/>
        <end position="510"/>
    </location>
</feature>
<sequence length="510" mass="57214">MNKLKKRATALLLGSVTFFIALAMPYNTTHVYAADVAFSWVVNESSNTILNWILLYLGISVAPEAISEGKVFDKTGQFAMDFCQEFFGDTFEQWYVSNGFSEDIDTFKREFNDILTQDFDAAKYVAGDVKSSVLDIVNSYLSSGVCSDMSLYNTFDFGHYASNCLELNQTYNLYFKMGSYDSYGKPYTNTAYGNDAYRVTSSDVSQGSFYCFNVFCQNSDSTYNAYCLETAPFKFSNATEFFNGIYYHVTNWTSSINLKSFYFESSLPSMRVNSKIIDSLSALTKDGSFWDIFSSLINDRAFFPNIDIPDVAGKDWAFDLVGWPNSWDIDKPDVKPWDDVDSLPIPGDIAIPKEIPGVTDLPGIMDGVIGGTIPWPDIIDIIKDLPVDPTPDPEPEPKPEPKPEPELPEIPAVLPQGVSDKLKDLSGKFPFCIPFDLVDCFKSFGSNEAAEAPKWDFTFKIPGTNKDYEFSVDLSMFDKYIPIFRSGVLILFLIGLILGTRKLIGWQVKN</sequence>
<feature type="transmembrane region" description="Helical" evidence="2">
    <location>
        <begin position="480"/>
        <end position="499"/>
    </location>
</feature>
<keyword evidence="2" id="KW-0472">Membrane</keyword>
<evidence type="ECO:0000256" key="1">
    <source>
        <dbReference type="SAM" id="MobiDB-lite"/>
    </source>
</evidence>
<keyword evidence="2" id="KW-1133">Transmembrane helix</keyword>
<dbReference type="EMBL" id="CYXM01000002">
    <property type="protein sequence ID" value="CUM79789.1"/>
    <property type="molecule type" value="Genomic_DNA"/>
</dbReference>
<feature type="compositionally biased region" description="Basic and acidic residues" evidence="1">
    <location>
        <begin position="395"/>
        <end position="405"/>
    </location>
</feature>
<evidence type="ECO:0000313" key="4">
    <source>
        <dbReference type="EMBL" id="CUM79789.1"/>
    </source>
</evidence>
<evidence type="ECO:0000256" key="3">
    <source>
        <dbReference type="SAM" id="SignalP"/>
    </source>
</evidence>
<protein>
    <submittedName>
        <fullName evidence="4">Uncharacterized protein</fullName>
    </submittedName>
</protein>
<feature type="region of interest" description="Disordered" evidence="1">
    <location>
        <begin position="384"/>
        <end position="411"/>
    </location>
</feature>
<keyword evidence="3" id="KW-0732">Signal</keyword>
<evidence type="ECO:0000313" key="5">
    <source>
        <dbReference type="Proteomes" id="UP000095673"/>
    </source>
</evidence>
<feature type="signal peptide" evidence="3">
    <location>
        <begin position="1"/>
        <end position="23"/>
    </location>
</feature>
<dbReference type="OrthoDB" id="2068617at2"/>
<dbReference type="AlphaFoldDB" id="A0A173RQB2"/>